<dbReference type="AlphaFoldDB" id="A0A151I2J7"/>
<accession>A0A151I2J7</accession>
<name>A0A151I2J7_9HYME</name>
<feature type="region of interest" description="Disordered" evidence="1">
    <location>
        <begin position="1"/>
        <end position="50"/>
    </location>
</feature>
<proteinExistence type="predicted"/>
<gene>
    <name evidence="2" type="ORF">ALC53_07618</name>
</gene>
<organism evidence="2 3">
    <name type="scientific">Atta colombica</name>
    <dbReference type="NCBI Taxonomy" id="520822"/>
    <lineage>
        <taxon>Eukaryota</taxon>
        <taxon>Metazoa</taxon>
        <taxon>Ecdysozoa</taxon>
        <taxon>Arthropoda</taxon>
        <taxon>Hexapoda</taxon>
        <taxon>Insecta</taxon>
        <taxon>Pterygota</taxon>
        <taxon>Neoptera</taxon>
        <taxon>Endopterygota</taxon>
        <taxon>Hymenoptera</taxon>
        <taxon>Apocrita</taxon>
        <taxon>Aculeata</taxon>
        <taxon>Formicoidea</taxon>
        <taxon>Formicidae</taxon>
        <taxon>Myrmicinae</taxon>
        <taxon>Atta</taxon>
    </lineage>
</organism>
<dbReference type="EMBL" id="KQ976527">
    <property type="protein sequence ID" value="KYM81926.1"/>
    <property type="molecule type" value="Genomic_DNA"/>
</dbReference>
<evidence type="ECO:0000313" key="3">
    <source>
        <dbReference type="Proteomes" id="UP000078540"/>
    </source>
</evidence>
<feature type="compositionally biased region" description="Basic and acidic residues" evidence="1">
    <location>
        <begin position="1"/>
        <end position="33"/>
    </location>
</feature>
<protein>
    <submittedName>
        <fullName evidence="2">Uncharacterized protein</fullName>
    </submittedName>
</protein>
<reference evidence="2 3" key="1">
    <citation type="submission" date="2015-09" db="EMBL/GenBank/DDBJ databases">
        <title>Atta colombica WGS genome.</title>
        <authorList>
            <person name="Nygaard S."/>
            <person name="Hu H."/>
            <person name="Boomsma J."/>
            <person name="Zhang G."/>
        </authorList>
    </citation>
    <scope>NUCLEOTIDE SEQUENCE [LARGE SCALE GENOMIC DNA]</scope>
    <source>
        <strain evidence="2">Treedump-2</strain>
        <tissue evidence="2">Whole body</tissue>
    </source>
</reference>
<feature type="compositionally biased region" description="Low complexity" evidence="1">
    <location>
        <begin position="35"/>
        <end position="50"/>
    </location>
</feature>
<dbReference type="Proteomes" id="UP000078540">
    <property type="component" value="Unassembled WGS sequence"/>
</dbReference>
<sequence>MTEKTNQNEDKQATDEEKKDLPKSDSSTGRDKANTSISQTSSIFGSSTSHTLAKECPMGIRRSILPIICRGWTAIVANKDDHNRPDEHWVAFYIDEHGIGTYSDSYGLPPLNPRFLL</sequence>
<keyword evidence="3" id="KW-1185">Reference proteome</keyword>
<evidence type="ECO:0000256" key="1">
    <source>
        <dbReference type="SAM" id="MobiDB-lite"/>
    </source>
</evidence>
<evidence type="ECO:0000313" key="2">
    <source>
        <dbReference type="EMBL" id="KYM81926.1"/>
    </source>
</evidence>
<dbReference type="STRING" id="520822.A0A151I2J7"/>